<evidence type="ECO:0000256" key="3">
    <source>
        <dbReference type="ARBA" id="ARBA00023012"/>
    </source>
</evidence>
<evidence type="ECO:0000256" key="4">
    <source>
        <dbReference type="ARBA" id="ARBA00023015"/>
    </source>
</evidence>
<evidence type="ECO:0000313" key="12">
    <source>
        <dbReference type="EMBL" id="HIW02017.1"/>
    </source>
</evidence>
<dbReference type="AlphaFoldDB" id="A0A9D1TRB8"/>
<protein>
    <recommendedName>
        <fullName evidence="1">Stage 0 sporulation protein A homolog</fullName>
    </recommendedName>
</protein>
<evidence type="ECO:0000259" key="10">
    <source>
        <dbReference type="PROSITE" id="PS50110"/>
    </source>
</evidence>
<organism evidence="12 13">
    <name type="scientific">Candidatus Protoclostridium stercorigallinarum</name>
    <dbReference type="NCBI Taxonomy" id="2838741"/>
    <lineage>
        <taxon>Bacteria</taxon>
        <taxon>Bacillati</taxon>
        <taxon>Bacillota</taxon>
        <taxon>Clostridia</taxon>
        <taxon>Candidatus Protoclostridium</taxon>
    </lineage>
</organism>
<dbReference type="GO" id="GO:0006355">
    <property type="term" value="P:regulation of DNA-templated transcription"/>
    <property type="evidence" value="ECO:0007669"/>
    <property type="project" value="InterPro"/>
</dbReference>
<dbReference type="CDD" id="cd17574">
    <property type="entry name" value="REC_OmpR"/>
    <property type="match status" value="1"/>
</dbReference>
<reference evidence="12" key="2">
    <citation type="submission" date="2021-04" db="EMBL/GenBank/DDBJ databases">
        <authorList>
            <person name="Gilroy R."/>
        </authorList>
    </citation>
    <scope>NUCLEOTIDE SEQUENCE</scope>
    <source>
        <strain evidence="12">12435</strain>
    </source>
</reference>
<dbReference type="GO" id="GO:0032993">
    <property type="term" value="C:protein-DNA complex"/>
    <property type="evidence" value="ECO:0007669"/>
    <property type="project" value="TreeGrafter"/>
</dbReference>
<evidence type="ECO:0000256" key="2">
    <source>
        <dbReference type="ARBA" id="ARBA00022553"/>
    </source>
</evidence>
<feature type="domain" description="OmpR/PhoB-type" evidence="11">
    <location>
        <begin position="124"/>
        <end position="216"/>
    </location>
</feature>
<evidence type="ECO:0000259" key="11">
    <source>
        <dbReference type="PROSITE" id="PS51755"/>
    </source>
</evidence>
<dbReference type="InterPro" id="IPR016032">
    <property type="entry name" value="Sig_transdc_resp-reg_C-effctor"/>
</dbReference>
<evidence type="ECO:0000256" key="6">
    <source>
        <dbReference type="ARBA" id="ARBA00023163"/>
    </source>
</evidence>
<dbReference type="PROSITE" id="PS51755">
    <property type="entry name" value="OMPR_PHOB"/>
    <property type="match status" value="1"/>
</dbReference>
<dbReference type="CDD" id="cd00383">
    <property type="entry name" value="trans_reg_C"/>
    <property type="match status" value="1"/>
</dbReference>
<keyword evidence="3" id="KW-0902">Two-component regulatory system</keyword>
<dbReference type="SMART" id="SM00448">
    <property type="entry name" value="REC"/>
    <property type="match status" value="1"/>
</dbReference>
<dbReference type="PANTHER" id="PTHR48111:SF21">
    <property type="entry name" value="DNA-BINDING DUAL MASTER TRANSCRIPTIONAL REGULATOR RPAA"/>
    <property type="match status" value="1"/>
</dbReference>
<keyword evidence="2 8" id="KW-0597">Phosphoprotein</keyword>
<evidence type="ECO:0000313" key="13">
    <source>
        <dbReference type="Proteomes" id="UP000823990"/>
    </source>
</evidence>
<gene>
    <name evidence="12" type="ORF">H9892_01610</name>
</gene>
<proteinExistence type="predicted"/>
<dbReference type="PROSITE" id="PS50110">
    <property type="entry name" value="RESPONSE_REGULATORY"/>
    <property type="match status" value="1"/>
</dbReference>
<dbReference type="PANTHER" id="PTHR48111">
    <property type="entry name" value="REGULATOR OF RPOS"/>
    <property type="match status" value="1"/>
</dbReference>
<name>A0A9D1TRB8_9FIRM</name>
<dbReference type="InterPro" id="IPR001867">
    <property type="entry name" value="OmpR/PhoB-type_DNA-bd"/>
</dbReference>
<keyword evidence="4" id="KW-0805">Transcription regulation</keyword>
<evidence type="ECO:0000256" key="5">
    <source>
        <dbReference type="ARBA" id="ARBA00023125"/>
    </source>
</evidence>
<dbReference type="Proteomes" id="UP000823990">
    <property type="component" value="Unassembled WGS sequence"/>
</dbReference>
<feature type="DNA-binding region" description="OmpR/PhoB-type" evidence="9">
    <location>
        <begin position="124"/>
        <end position="216"/>
    </location>
</feature>
<dbReference type="GO" id="GO:0005829">
    <property type="term" value="C:cytosol"/>
    <property type="evidence" value="ECO:0007669"/>
    <property type="project" value="TreeGrafter"/>
</dbReference>
<dbReference type="EMBL" id="DXHS01000026">
    <property type="protein sequence ID" value="HIW02017.1"/>
    <property type="molecule type" value="Genomic_DNA"/>
</dbReference>
<dbReference type="SMART" id="SM00862">
    <property type="entry name" value="Trans_reg_C"/>
    <property type="match status" value="1"/>
</dbReference>
<dbReference type="Gene3D" id="3.40.50.2300">
    <property type="match status" value="1"/>
</dbReference>
<dbReference type="SUPFAM" id="SSF52172">
    <property type="entry name" value="CheY-like"/>
    <property type="match status" value="1"/>
</dbReference>
<accession>A0A9D1TRB8</accession>
<evidence type="ECO:0000256" key="1">
    <source>
        <dbReference type="ARBA" id="ARBA00018672"/>
    </source>
</evidence>
<dbReference type="Gene3D" id="1.10.10.10">
    <property type="entry name" value="Winged helix-like DNA-binding domain superfamily/Winged helix DNA-binding domain"/>
    <property type="match status" value="1"/>
</dbReference>
<keyword evidence="6" id="KW-0804">Transcription</keyword>
<sequence length="216" mass="24076">MEKTLYLLEDDKSICDLVTYSLELAEIDVSCFNTVDAFYEGVARKEPKVVLLDIMLPDGNGYDVLSELRKSHPQVVCIMLSAMSRENDKVKGFNLGADDYITKPFGVLELTARVNAAFRRLGAADEISVRNITINERTMSVAIDGKPVSMSNMEFKLLAYLIKHAGSVISRDKLLTAVWGYDEGETRTVDIHIARLRKLGVQGIETVFGAGYKFLK</sequence>
<comment type="function">
    <text evidence="7">May play the central regulatory role in sporulation. It may be an element of the effector pathway responsible for the activation of sporulation genes in response to nutritional stress. Spo0A may act in concert with spo0H (a sigma factor) to control the expression of some genes that are critical to the sporulation process.</text>
</comment>
<dbReference type="SUPFAM" id="SSF46894">
    <property type="entry name" value="C-terminal effector domain of the bipartite response regulators"/>
    <property type="match status" value="1"/>
</dbReference>
<dbReference type="GO" id="GO:0000976">
    <property type="term" value="F:transcription cis-regulatory region binding"/>
    <property type="evidence" value="ECO:0007669"/>
    <property type="project" value="TreeGrafter"/>
</dbReference>
<feature type="modified residue" description="4-aspartylphosphate" evidence="8">
    <location>
        <position position="53"/>
    </location>
</feature>
<dbReference type="Pfam" id="PF00072">
    <property type="entry name" value="Response_reg"/>
    <property type="match status" value="1"/>
</dbReference>
<dbReference type="InterPro" id="IPR001789">
    <property type="entry name" value="Sig_transdc_resp-reg_receiver"/>
</dbReference>
<dbReference type="Pfam" id="PF00486">
    <property type="entry name" value="Trans_reg_C"/>
    <property type="match status" value="1"/>
</dbReference>
<evidence type="ECO:0000256" key="9">
    <source>
        <dbReference type="PROSITE-ProRule" id="PRU01091"/>
    </source>
</evidence>
<comment type="caution">
    <text evidence="12">The sequence shown here is derived from an EMBL/GenBank/DDBJ whole genome shotgun (WGS) entry which is preliminary data.</text>
</comment>
<evidence type="ECO:0000256" key="7">
    <source>
        <dbReference type="ARBA" id="ARBA00024867"/>
    </source>
</evidence>
<feature type="domain" description="Response regulatory" evidence="10">
    <location>
        <begin position="4"/>
        <end position="118"/>
    </location>
</feature>
<dbReference type="Gene3D" id="6.10.250.690">
    <property type="match status" value="1"/>
</dbReference>
<evidence type="ECO:0000256" key="8">
    <source>
        <dbReference type="PROSITE-ProRule" id="PRU00169"/>
    </source>
</evidence>
<keyword evidence="5 9" id="KW-0238">DNA-binding</keyword>
<dbReference type="InterPro" id="IPR011006">
    <property type="entry name" value="CheY-like_superfamily"/>
</dbReference>
<dbReference type="GO" id="GO:0000156">
    <property type="term" value="F:phosphorelay response regulator activity"/>
    <property type="evidence" value="ECO:0007669"/>
    <property type="project" value="TreeGrafter"/>
</dbReference>
<dbReference type="InterPro" id="IPR039420">
    <property type="entry name" value="WalR-like"/>
</dbReference>
<reference evidence="12" key="1">
    <citation type="journal article" date="2021" name="PeerJ">
        <title>Extensive microbial diversity within the chicken gut microbiome revealed by metagenomics and culture.</title>
        <authorList>
            <person name="Gilroy R."/>
            <person name="Ravi A."/>
            <person name="Getino M."/>
            <person name="Pursley I."/>
            <person name="Horton D.L."/>
            <person name="Alikhan N.F."/>
            <person name="Baker D."/>
            <person name="Gharbi K."/>
            <person name="Hall N."/>
            <person name="Watson M."/>
            <person name="Adriaenssens E.M."/>
            <person name="Foster-Nyarko E."/>
            <person name="Jarju S."/>
            <person name="Secka A."/>
            <person name="Antonio M."/>
            <person name="Oren A."/>
            <person name="Chaudhuri R.R."/>
            <person name="La Ragione R."/>
            <person name="Hildebrand F."/>
            <person name="Pallen M.J."/>
        </authorList>
    </citation>
    <scope>NUCLEOTIDE SEQUENCE</scope>
    <source>
        <strain evidence="12">12435</strain>
    </source>
</reference>
<dbReference type="InterPro" id="IPR036388">
    <property type="entry name" value="WH-like_DNA-bd_sf"/>
</dbReference>